<keyword evidence="11" id="KW-1185">Reference proteome</keyword>
<proteinExistence type="inferred from homology"/>
<dbReference type="PANTHER" id="PTHR10055">
    <property type="entry name" value="TRYPTOPHANYL-TRNA SYNTHETASE"/>
    <property type="match status" value="1"/>
</dbReference>
<organism evidence="10 11">
    <name type="scientific">Candidatus Methanocrinis natronophilus</name>
    <dbReference type="NCBI Taxonomy" id="3033396"/>
    <lineage>
        <taxon>Archaea</taxon>
        <taxon>Methanobacteriati</taxon>
        <taxon>Methanobacteriota</taxon>
        <taxon>Stenosarchaea group</taxon>
        <taxon>Methanomicrobia</taxon>
        <taxon>Methanotrichales</taxon>
        <taxon>Methanotrichaceae</taxon>
        <taxon>Methanocrinis</taxon>
    </lineage>
</organism>
<evidence type="ECO:0000256" key="8">
    <source>
        <dbReference type="HAMAP-Rule" id="MF_00140"/>
    </source>
</evidence>
<sequence>MATKLDPWGAVSIDDYSKLFEEFGISSFDDILPQIDDPHPYMKRHIIFGHRDYQKVVEAMKEKTPFAVMSGFMPSGRVHLGGKMVMEEIIWHQKHGGDAFVAIADMEAHSVRGISWDRCKEMGIEEYILSLIALGFEPSGTIYFQSKRQAVRDLAFELASAARFSELAAIYGFSGETNVAHMVSVMVQSADILHPQLSDNGGPKPVVIPVGSDQDAHIRLTRDLAGRMRKFLVEEREGRVSLRGKAAGTELIEAAAARLREMGYRKVKRYEEHIDVFDAMAKDLGRVEEEMRSLEVEAGGYGFVPPASLYHRFMTGLTGGKMSSSRPESHIALTEDPEEAREKVMKAVTGGRQSLAEQKKLGGEPDKCTVYELLIFHLSEDDGELAEVYDECKSGAKTCGTCKKEAAERIRDFLVDHQQEREIARERLAEYGL</sequence>
<evidence type="ECO:0000256" key="1">
    <source>
        <dbReference type="ARBA" id="ARBA00005594"/>
    </source>
</evidence>
<dbReference type="Gene3D" id="1.10.240.10">
    <property type="entry name" value="Tyrosyl-Transfer RNA Synthetase"/>
    <property type="match status" value="1"/>
</dbReference>
<dbReference type="Proteomes" id="UP001220010">
    <property type="component" value="Unassembled WGS sequence"/>
</dbReference>
<keyword evidence="4 8" id="KW-0547">Nucleotide-binding</keyword>
<dbReference type="InterPro" id="IPR002306">
    <property type="entry name" value="Trp-tRNA-ligase"/>
</dbReference>
<keyword evidence="3 8" id="KW-0436">Ligase</keyword>
<dbReference type="RefSeq" id="WP_316967340.1">
    <property type="nucleotide sequence ID" value="NZ_JARFPK010000050.1"/>
</dbReference>
<comment type="caution">
    <text evidence="8">Lacks conserved residue(s) required for the propagation of feature annotation.</text>
</comment>
<name>A0ABT5XAL5_9EURY</name>
<dbReference type="EMBL" id="JARFPK010000050">
    <property type="protein sequence ID" value="MDF0591612.1"/>
    <property type="molecule type" value="Genomic_DNA"/>
</dbReference>
<evidence type="ECO:0000313" key="10">
    <source>
        <dbReference type="EMBL" id="MDF0591612.1"/>
    </source>
</evidence>
<dbReference type="GO" id="GO:0004830">
    <property type="term" value="F:tryptophan-tRNA ligase activity"/>
    <property type="evidence" value="ECO:0007669"/>
    <property type="project" value="UniProtKB-EC"/>
</dbReference>
<evidence type="ECO:0000256" key="7">
    <source>
        <dbReference type="ARBA" id="ARBA00023146"/>
    </source>
</evidence>
<dbReference type="SUPFAM" id="SSF52374">
    <property type="entry name" value="Nucleotidylyl transferase"/>
    <property type="match status" value="1"/>
</dbReference>
<keyword evidence="5 8" id="KW-0067">ATP-binding</keyword>
<gene>
    <name evidence="8" type="primary">trpS</name>
    <name evidence="10" type="ORF">P0O15_10625</name>
</gene>
<dbReference type="HAMAP" id="MF_00140_A">
    <property type="entry name" value="Trp_tRNA_synth_A"/>
    <property type="match status" value="1"/>
</dbReference>
<feature type="short sequence motif" description="'KMSKS' region" evidence="8">
    <location>
        <begin position="321"/>
        <end position="325"/>
    </location>
</feature>
<evidence type="ECO:0000256" key="9">
    <source>
        <dbReference type="RuleBase" id="RU363036"/>
    </source>
</evidence>
<keyword evidence="7 8" id="KW-0030">Aminoacyl-tRNA synthetase</keyword>
<keyword evidence="6 8" id="KW-0648">Protein biosynthesis</keyword>
<reference evidence="10 11" key="1">
    <citation type="submission" date="2023-03" db="EMBL/GenBank/DDBJ databases">
        <title>WGS of Methanotrichaceae archaeon Mx.</title>
        <authorList>
            <person name="Sorokin D.Y."/>
            <person name="Merkel A.Y."/>
        </authorList>
    </citation>
    <scope>NUCLEOTIDE SEQUENCE [LARGE SCALE GENOMIC DNA]</scope>
    <source>
        <strain evidence="10 11">Mx</strain>
    </source>
</reference>
<dbReference type="Pfam" id="PF00579">
    <property type="entry name" value="tRNA-synt_1b"/>
    <property type="match status" value="2"/>
</dbReference>
<comment type="subcellular location">
    <subcellularLocation>
        <location evidence="8">Cytoplasm</location>
    </subcellularLocation>
</comment>
<evidence type="ECO:0000256" key="2">
    <source>
        <dbReference type="ARBA" id="ARBA00022490"/>
    </source>
</evidence>
<dbReference type="PANTHER" id="PTHR10055:SF5">
    <property type="entry name" value="TRYPTOPHAN--TRNA LIGASE"/>
    <property type="match status" value="1"/>
</dbReference>
<dbReference type="InterPro" id="IPR014729">
    <property type="entry name" value="Rossmann-like_a/b/a_fold"/>
</dbReference>
<dbReference type="InterPro" id="IPR002305">
    <property type="entry name" value="aa-tRNA-synth_Ic"/>
</dbReference>
<evidence type="ECO:0000256" key="4">
    <source>
        <dbReference type="ARBA" id="ARBA00022741"/>
    </source>
</evidence>
<dbReference type="EC" id="6.1.1.2" evidence="8"/>
<accession>A0ABT5XAL5</accession>
<keyword evidence="2 8" id="KW-0963">Cytoplasm</keyword>
<comment type="caution">
    <text evidence="10">The sequence shown here is derived from an EMBL/GenBank/DDBJ whole genome shotgun (WGS) entry which is preliminary data.</text>
</comment>
<protein>
    <recommendedName>
        <fullName evidence="8">Tryptophan--tRNA ligase</fullName>
        <ecNumber evidence="8">6.1.1.2</ecNumber>
    </recommendedName>
    <alternativeName>
        <fullName evidence="8">Tryptophanyl-tRNA synthetase</fullName>
        <shortName evidence="8">TrpRS</shortName>
    </alternativeName>
</protein>
<dbReference type="Gene3D" id="3.40.50.620">
    <property type="entry name" value="HUPs"/>
    <property type="match status" value="1"/>
</dbReference>
<dbReference type="InterPro" id="IPR020653">
    <property type="entry name" value="Tryptophan-tRNA-ligase_arc"/>
</dbReference>
<dbReference type="PRINTS" id="PR01039">
    <property type="entry name" value="TRNASYNTHTRP"/>
</dbReference>
<evidence type="ECO:0000256" key="6">
    <source>
        <dbReference type="ARBA" id="ARBA00022917"/>
    </source>
</evidence>
<dbReference type="NCBIfam" id="NF008926">
    <property type="entry name" value="PRK12285.1-3"/>
    <property type="match status" value="1"/>
</dbReference>
<evidence type="ECO:0000256" key="5">
    <source>
        <dbReference type="ARBA" id="ARBA00022840"/>
    </source>
</evidence>
<comment type="function">
    <text evidence="8">Catalyzes the attachment of tryptophan to tRNA(Trp).</text>
</comment>
<evidence type="ECO:0000256" key="3">
    <source>
        <dbReference type="ARBA" id="ARBA00022598"/>
    </source>
</evidence>
<comment type="catalytic activity">
    <reaction evidence="8">
        <text>tRNA(Trp) + L-tryptophan + ATP = L-tryptophyl-tRNA(Trp) + AMP + diphosphate + H(+)</text>
        <dbReference type="Rhea" id="RHEA:24080"/>
        <dbReference type="Rhea" id="RHEA-COMP:9671"/>
        <dbReference type="Rhea" id="RHEA-COMP:9705"/>
        <dbReference type="ChEBI" id="CHEBI:15378"/>
        <dbReference type="ChEBI" id="CHEBI:30616"/>
        <dbReference type="ChEBI" id="CHEBI:33019"/>
        <dbReference type="ChEBI" id="CHEBI:57912"/>
        <dbReference type="ChEBI" id="CHEBI:78442"/>
        <dbReference type="ChEBI" id="CHEBI:78535"/>
        <dbReference type="ChEBI" id="CHEBI:456215"/>
        <dbReference type="EC" id="6.1.1.2"/>
    </reaction>
</comment>
<comment type="similarity">
    <text evidence="1 8 9">Belongs to the class-I aminoacyl-tRNA synthetase family.</text>
</comment>
<evidence type="ECO:0000313" key="11">
    <source>
        <dbReference type="Proteomes" id="UP001220010"/>
    </source>
</evidence>